<evidence type="ECO:0000313" key="2">
    <source>
        <dbReference type="EMBL" id="OGH93209.1"/>
    </source>
</evidence>
<dbReference type="SUPFAM" id="SSF53448">
    <property type="entry name" value="Nucleotide-diphospho-sugar transferases"/>
    <property type="match status" value="1"/>
</dbReference>
<dbReference type="InterPro" id="IPR029044">
    <property type="entry name" value="Nucleotide-diphossugar_trans"/>
</dbReference>
<accession>A0A1F6PAL9</accession>
<dbReference type="CDD" id="cd04179">
    <property type="entry name" value="DPM_DPG-synthase_like"/>
    <property type="match status" value="1"/>
</dbReference>
<dbReference type="EMBL" id="MFRA01000001">
    <property type="protein sequence ID" value="OGH93209.1"/>
    <property type="molecule type" value="Genomic_DNA"/>
</dbReference>
<proteinExistence type="predicted"/>
<name>A0A1F6PAL9_9BACT</name>
<dbReference type="InterPro" id="IPR001173">
    <property type="entry name" value="Glyco_trans_2-like"/>
</dbReference>
<dbReference type="Proteomes" id="UP000176634">
    <property type="component" value="Unassembled WGS sequence"/>
</dbReference>
<gene>
    <name evidence="2" type="ORF">A2563_01220</name>
</gene>
<dbReference type="AlphaFoldDB" id="A0A1F6PAL9"/>
<evidence type="ECO:0000313" key="3">
    <source>
        <dbReference type="Proteomes" id="UP000176634"/>
    </source>
</evidence>
<feature type="domain" description="Glycosyltransferase 2-like" evidence="1">
    <location>
        <begin position="4"/>
        <end position="163"/>
    </location>
</feature>
<dbReference type="InterPro" id="IPR050256">
    <property type="entry name" value="Glycosyltransferase_2"/>
</dbReference>
<dbReference type="Pfam" id="PF00535">
    <property type="entry name" value="Glycos_transf_2"/>
    <property type="match status" value="1"/>
</dbReference>
<evidence type="ECO:0000259" key="1">
    <source>
        <dbReference type="Pfam" id="PF00535"/>
    </source>
</evidence>
<dbReference type="PANTHER" id="PTHR48090">
    <property type="entry name" value="UNDECAPRENYL-PHOSPHATE 4-DEOXY-4-FORMAMIDO-L-ARABINOSE TRANSFERASE-RELATED"/>
    <property type="match status" value="1"/>
</dbReference>
<dbReference type="PANTHER" id="PTHR48090:SF7">
    <property type="entry name" value="RFBJ PROTEIN"/>
    <property type="match status" value="1"/>
</dbReference>
<dbReference type="Gene3D" id="3.90.550.10">
    <property type="entry name" value="Spore Coat Polysaccharide Biosynthesis Protein SpsA, Chain A"/>
    <property type="match status" value="1"/>
</dbReference>
<organism evidence="2 3">
    <name type="scientific">Candidatus Magasanikbacteria bacterium RIFOXYD1_FULL_40_23</name>
    <dbReference type="NCBI Taxonomy" id="1798705"/>
    <lineage>
        <taxon>Bacteria</taxon>
        <taxon>Candidatus Magasanikiibacteriota</taxon>
    </lineage>
</organism>
<dbReference type="STRING" id="1798705.A2563_01220"/>
<reference evidence="2 3" key="1">
    <citation type="journal article" date="2016" name="Nat. Commun.">
        <title>Thousands of microbial genomes shed light on interconnected biogeochemical processes in an aquifer system.</title>
        <authorList>
            <person name="Anantharaman K."/>
            <person name="Brown C.T."/>
            <person name="Hug L.A."/>
            <person name="Sharon I."/>
            <person name="Castelle C.J."/>
            <person name="Probst A.J."/>
            <person name="Thomas B.C."/>
            <person name="Singh A."/>
            <person name="Wilkins M.J."/>
            <person name="Karaoz U."/>
            <person name="Brodie E.L."/>
            <person name="Williams K.H."/>
            <person name="Hubbard S.S."/>
            <person name="Banfield J.F."/>
        </authorList>
    </citation>
    <scope>NUCLEOTIDE SEQUENCE [LARGE SCALE GENOMIC DNA]</scope>
</reference>
<comment type="caution">
    <text evidence="2">The sequence shown here is derived from an EMBL/GenBank/DDBJ whole genome shotgun (WGS) entry which is preliminary data.</text>
</comment>
<protein>
    <recommendedName>
        <fullName evidence="1">Glycosyltransferase 2-like domain-containing protein</fullName>
    </recommendedName>
</protein>
<sequence>MLFVIVPAYNEEKNIGRVLGGLFSHGHKNVVVVDDGSTDNTAQAAAEAGATVLRHEVNRGQGAALQTGNDFALQKGASVVVHFDADGQFNPADIEIALGAMKNNNADVLLGSRFLDNRSEIPWTKKYIVLPISRFINRLLTGLKLTDVHNGFRILSRPALEKINISQDRMAHNSEIIKQIRQHKLNFVEHPVEVKYFKYGQGVDGGIKILQDILAAKFLK</sequence>